<sequence length="309" mass="34248">MSSLERKLKTLTPEEKVYLIRTGEEVTEASIIADIKDRSQESEPGDESDGEQEATYLALPPSLSDANDALAIDYPVNSRELAEWFAVSKSTIHEVLTQDLQLRNEASVWVPRQLTEDNKAVRINGVTHIWGIFSREGMEASAESLWRKLNEAKGLLHLTGSSRNTKFEPRERVEAKVLRACSISESVKTVRVALGSEQSFEVTPILHDSIPSKQHTVHSQGKPASTPDAPPPPAPPHPNDEGPVETTINYNVKRPKEMDTEACENLMKEIRERGGAAKANLRPPKGRVYRHEAHQCASLNGKINRAALP</sequence>
<keyword evidence="3" id="KW-1185">Reference proteome</keyword>
<reference evidence="2" key="1">
    <citation type="submission" date="2020-11" db="EMBL/GenBank/DDBJ databases">
        <authorList>
            <person name="Tran Van P."/>
        </authorList>
    </citation>
    <scope>NUCLEOTIDE SEQUENCE</scope>
</reference>
<protein>
    <submittedName>
        <fullName evidence="2">Uncharacterized protein</fullName>
    </submittedName>
</protein>
<accession>A0A7R9A9A7</accession>
<dbReference type="EMBL" id="LR902016">
    <property type="protein sequence ID" value="CAD7249808.1"/>
    <property type="molecule type" value="Genomic_DNA"/>
</dbReference>
<gene>
    <name evidence="2" type="ORF">DSTB1V02_LOCUS9595</name>
</gene>
<feature type="compositionally biased region" description="Pro residues" evidence="1">
    <location>
        <begin position="228"/>
        <end position="237"/>
    </location>
</feature>
<dbReference type="OrthoDB" id="6118231at2759"/>
<proteinExistence type="predicted"/>
<dbReference type="Proteomes" id="UP000677054">
    <property type="component" value="Unassembled WGS sequence"/>
</dbReference>
<organism evidence="2">
    <name type="scientific">Darwinula stevensoni</name>
    <dbReference type="NCBI Taxonomy" id="69355"/>
    <lineage>
        <taxon>Eukaryota</taxon>
        <taxon>Metazoa</taxon>
        <taxon>Ecdysozoa</taxon>
        <taxon>Arthropoda</taxon>
        <taxon>Crustacea</taxon>
        <taxon>Oligostraca</taxon>
        <taxon>Ostracoda</taxon>
        <taxon>Podocopa</taxon>
        <taxon>Podocopida</taxon>
        <taxon>Darwinulocopina</taxon>
        <taxon>Darwinuloidea</taxon>
        <taxon>Darwinulidae</taxon>
        <taxon>Darwinula</taxon>
    </lineage>
</organism>
<dbReference type="AlphaFoldDB" id="A0A7R9A9A7"/>
<evidence type="ECO:0000313" key="2">
    <source>
        <dbReference type="EMBL" id="CAD7249808.1"/>
    </source>
</evidence>
<evidence type="ECO:0000256" key="1">
    <source>
        <dbReference type="SAM" id="MobiDB-lite"/>
    </source>
</evidence>
<name>A0A7R9A9A7_9CRUS</name>
<feature type="compositionally biased region" description="Acidic residues" evidence="1">
    <location>
        <begin position="43"/>
        <end position="52"/>
    </location>
</feature>
<feature type="region of interest" description="Disordered" evidence="1">
    <location>
        <begin position="31"/>
        <end position="53"/>
    </location>
</feature>
<feature type="region of interest" description="Disordered" evidence="1">
    <location>
        <begin position="212"/>
        <end position="246"/>
    </location>
</feature>
<evidence type="ECO:0000313" key="3">
    <source>
        <dbReference type="Proteomes" id="UP000677054"/>
    </source>
</evidence>
<dbReference type="EMBL" id="CAJPEV010002499">
    <property type="protein sequence ID" value="CAG0897114.1"/>
    <property type="molecule type" value="Genomic_DNA"/>
</dbReference>